<keyword evidence="2" id="KW-1185">Reference proteome</keyword>
<evidence type="ECO:0000313" key="1">
    <source>
        <dbReference type="EMBL" id="KAI0047526.1"/>
    </source>
</evidence>
<dbReference type="Proteomes" id="UP000814033">
    <property type="component" value="Unassembled WGS sequence"/>
</dbReference>
<gene>
    <name evidence="1" type="ORF">FA95DRAFT_1220484</name>
</gene>
<protein>
    <submittedName>
        <fullName evidence="1">Uncharacterized protein</fullName>
    </submittedName>
</protein>
<proteinExistence type="predicted"/>
<sequence length="372" mass="42101">MRSSWLHLWHSLYHHRRYCPLIQHNGSVSFTSTALAAVNSMNSTKHTGWYTTPIGGPQTRTIHIILESIKFHPNLEEHLEKILNREDLPSAHSIAVSSDYSQRFDPKTQFAMNSVVLALKETHHPPLRKFIFHGLDTRLSINLFSGQIAPYLTMLMLSHVSLDTARSPLLRMGSLLILKISHSVVWNNLADMFSVLGALPLLECLDLQHVRLQELPNEYVAPKPKPNLARLQRLTFVDHSARSATWVRDVLLGLAFPSTVELYIEHDLRNDPVDGVSRQLSWAAPRAVPRLVDFSTLTIHLYKELRDDVKVRLNDGCSIVASSARWTEAAQADGSDPWLPKLFSYSLPPAHMTRLESDRDFFAMSAVQSLAK</sequence>
<organism evidence="1 2">
    <name type="scientific">Auriscalpium vulgare</name>
    <dbReference type="NCBI Taxonomy" id="40419"/>
    <lineage>
        <taxon>Eukaryota</taxon>
        <taxon>Fungi</taxon>
        <taxon>Dikarya</taxon>
        <taxon>Basidiomycota</taxon>
        <taxon>Agaricomycotina</taxon>
        <taxon>Agaricomycetes</taxon>
        <taxon>Russulales</taxon>
        <taxon>Auriscalpiaceae</taxon>
        <taxon>Auriscalpium</taxon>
    </lineage>
</organism>
<evidence type="ECO:0000313" key="2">
    <source>
        <dbReference type="Proteomes" id="UP000814033"/>
    </source>
</evidence>
<name>A0ACB8RUS2_9AGAM</name>
<reference evidence="1" key="2">
    <citation type="journal article" date="2022" name="New Phytol.">
        <title>Evolutionary transition to the ectomycorrhizal habit in the genomes of a hyperdiverse lineage of mushroom-forming fungi.</title>
        <authorList>
            <person name="Looney B."/>
            <person name="Miyauchi S."/>
            <person name="Morin E."/>
            <person name="Drula E."/>
            <person name="Courty P.E."/>
            <person name="Kohler A."/>
            <person name="Kuo A."/>
            <person name="LaButti K."/>
            <person name="Pangilinan J."/>
            <person name="Lipzen A."/>
            <person name="Riley R."/>
            <person name="Andreopoulos W."/>
            <person name="He G."/>
            <person name="Johnson J."/>
            <person name="Nolan M."/>
            <person name="Tritt A."/>
            <person name="Barry K.W."/>
            <person name="Grigoriev I.V."/>
            <person name="Nagy L.G."/>
            <person name="Hibbett D."/>
            <person name="Henrissat B."/>
            <person name="Matheny P.B."/>
            <person name="Labbe J."/>
            <person name="Martin F.M."/>
        </authorList>
    </citation>
    <scope>NUCLEOTIDE SEQUENCE</scope>
    <source>
        <strain evidence="1">FP105234-sp</strain>
    </source>
</reference>
<comment type="caution">
    <text evidence="1">The sequence shown here is derived from an EMBL/GenBank/DDBJ whole genome shotgun (WGS) entry which is preliminary data.</text>
</comment>
<accession>A0ACB8RUS2</accession>
<dbReference type="EMBL" id="MU275903">
    <property type="protein sequence ID" value="KAI0047526.1"/>
    <property type="molecule type" value="Genomic_DNA"/>
</dbReference>
<reference evidence="1" key="1">
    <citation type="submission" date="2021-02" db="EMBL/GenBank/DDBJ databases">
        <authorList>
            <consortium name="DOE Joint Genome Institute"/>
            <person name="Ahrendt S."/>
            <person name="Looney B.P."/>
            <person name="Miyauchi S."/>
            <person name="Morin E."/>
            <person name="Drula E."/>
            <person name="Courty P.E."/>
            <person name="Chicoki N."/>
            <person name="Fauchery L."/>
            <person name="Kohler A."/>
            <person name="Kuo A."/>
            <person name="Labutti K."/>
            <person name="Pangilinan J."/>
            <person name="Lipzen A."/>
            <person name="Riley R."/>
            <person name="Andreopoulos W."/>
            <person name="He G."/>
            <person name="Johnson J."/>
            <person name="Barry K.W."/>
            <person name="Grigoriev I.V."/>
            <person name="Nagy L."/>
            <person name="Hibbett D."/>
            <person name="Henrissat B."/>
            <person name="Matheny P.B."/>
            <person name="Labbe J."/>
            <person name="Martin F."/>
        </authorList>
    </citation>
    <scope>NUCLEOTIDE SEQUENCE</scope>
    <source>
        <strain evidence="1">FP105234-sp</strain>
    </source>
</reference>